<dbReference type="RefSeq" id="WP_141443819.1">
    <property type="nucleotide sequence ID" value="NZ_CP038231.1"/>
</dbReference>
<sequence length="108" mass="12139">MTDTNQTPATPAEEPVDYDAIDINKPFTPKHIEGPATVELVDVEGYERKAALIHLAGHTIGRLSHEGAVDEIDVDILEWDWRWGKFRLEVLRTALLEARDLLLKDGAH</sequence>
<proteinExistence type="predicted"/>
<dbReference type="KEGG" id="swf:E3E12_07880"/>
<gene>
    <name evidence="1" type="ORF">E3E12_07880</name>
</gene>
<dbReference type="AlphaFoldDB" id="A0A4Y6UDL8"/>
<reference evidence="1 2" key="1">
    <citation type="submission" date="2019-03" db="EMBL/GenBank/DDBJ databases">
        <title>The complete genome sequence of Swingsia_sp. F3b2 LMG30590(T).</title>
        <authorList>
            <person name="Chua K.-O."/>
            <person name="Chan K.-G."/>
            <person name="See-Too W.-S."/>
        </authorList>
    </citation>
    <scope>NUCLEOTIDE SEQUENCE [LARGE SCALE GENOMIC DNA]</scope>
    <source>
        <strain evidence="1 2">F3b2</strain>
    </source>
</reference>
<dbReference type="Proteomes" id="UP000318709">
    <property type="component" value="Chromosome"/>
</dbReference>
<evidence type="ECO:0000313" key="2">
    <source>
        <dbReference type="Proteomes" id="UP000318709"/>
    </source>
</evidence>
<evidence type="ECO:0000313" key="1">
    <source>
        <dbReference type="EMBL" id="QDH14115.1"/>
    </source>
</evidence>
<keyword evidence="2" id="KW-1185">Reference proteome</keyword>
<name>A0A4Y6UDL8_9PROT</name>
<organism evidence="1 2">
    <name type="scientific">Formicincola oecophyllae</name>
    <dbReference type="NCBI Taxonomy" id="2558361"/>
    <lineage>
        <taxon>Bacteria</taxon>
        <taxon>Pseudomonadati</taxon>
        <taxon>Pseudomonadota</taxon>
        <taxon>Alphaproteobacteria</taxon>
        <taxon>Acetobacterales</taxon>
        <taxon>Acetobacteraceae</taxon>
        <taxon>Formicincola</taxon>
    </lineage>
</organism>
<dbReference type="EMBL" id="CP038231">
    <property type="protein sequence ID" value="QDH14115.1"/>
    <property type="molecule type" value="Genomic_DNA"/>
</dbReference>
<protein>
    <submittedName>
        <fullName evidence="1">Uncharacterized protein</fullName>
    </submittedName>
</protein>
<accession>A0A4Y6UDL8</accession>